<keyword evidence="3" id="KW-1185">Reference proteome</keyword>
<feature type="non-terminal residue" evidence="2">
    <location>
        <position position="261"/>
    </location>
</feature>
<feature type="transmembrane region" description="Helical" evidence="1">
    <location>
        <begin position="116"/>
        <end position="142"/>
    </location>
</feature>
<protein>
    <submittedName>
        <fullName evidence="2">Uncharacterized protein</fullName>
    </submittedName>
</protein>
<keyword evidence="1" id="KW-1133">Transmembrane helix</keyword>
<reference evidence="2" key="1">
    <citation type="submission" date="2023-06" db="EMBL/GenBank/DDBJ databases">
        <authorList>
            <person name="Delattre M."/>
        </authorList>
    </citation>
    <scope>NUCLEOTIDE SEQUENCE</scope>
    <source>
        <strain evidence="2">AF72</strain>
    </source>
</reference>
<feature type="transmembrane region" description="Helical" evidence="1">
    <location>
        <begin position="29"/>
        <end position="49"/>
    </location>
</feature>
<feature type="transmembrane region" description="Helical" evidence="1">
    <location>
        <begin position="203"/>
        <end position="223"/>
    </location>
</feature>
<comment type="caution">
    <text evidence="2">The sequence shown here is derived from an EMBL/GenBank/DDBJ whole genome shotgun (WGS) entry which is preliminary data.</text>
</comment>
<evidence type="ECO:0000256" key="1">
    <source>
        <dbReference type="SAM" id="Phobius"/>
    </source>
</evidence>
<sequence length="261" mass="29643">MDAYITYRYGELNNLTRPSELAQIHDWKGLFIAGVILCYLFCIYVYSVAFSMRSYVQYSSFISSVLFIPMVNLVVFIAAEISGLLFAYIGVPIFSTLLSTALYFTKNFILLRVLTVVVSFLPLACIVLTFLLSLSLIFLAGIGTHRDQIMAPAALVFFSILVTVHADWTHLQSTVKSLFGPYADASINYYIADWPRCPFFAEILHPLIPTLMAIYIFCSFIQFRHPIKYMGVRVTEAFQTQFPVLFWRARAEGSDIEPLNP</sequence>
<accession>A0AA36G6Y6</accession>
<keyword evidence="1" id="KW-0812">Transmembrane</keyword>
<feature type="transmembrane region" description="Helical" evidence="1">
    <location>
        <begin position="85"/>
        <end position="104"/>
    </location>
</feature>
<gene>
    <name evidence="2" type="ORF">MSPICULIGERA_LOCUS20076</name>
</gene>
<feature type="transmembrane region" description="Helical" evidence="1">
    <location>
        <begin position="55"/>
        <end position="78"/>
    </location>
</feature>
<proteinExistence type="predicted"/>
<keyword evidence="1" id="KW-0472">Membrane</keyword>
<name>A0AA36G6Y6_9BILA</name>
<feature type="transmembrane region" description="Helical" evidence="1">
    <location>
        <begin position="149"/>
        <end position="168"/>
    </location>
</feature>
<dbReference type="Proteomes" id="UP001177023">
    <property type="component" value="Unassembled WGS sequence"/>
</dbReference>
<organism evidence="2 3">
    <name type="scientific">Mesorhabditis spiculigera</name>
    <dbReference type="NCBI Taxonomy" id="96644"/>
    <lineage>
        <taxon>Eukaryota</taxon>
        <taxon>Metazoa</taxon>
        <taxon>Ecdysozoa</taxon>
        <taxon>Nematoda</taxon>
        <taxon>Chromadorea</taxon>
        <taxon>Rhabditida</taxon>
        <taxon>Rhabditina</taxon>
        <taxon>Rhabditomorpha</taxon>
        <taxon>Rhabditoidea</taxon>
        <taxon>Rhabditidae</taxon>
        <taxon>Mesorhabditinae</taxon>
        <taxon>Mesorhabditis</taxon>
    </lineage>
</organism>
<evidence type="ECO:0000313" key="2">
    <source>
        <dbReference type="EMBL" id="CAJ0581927.1"/>
    </source>
</evidence>
<evidence type="ECO:0000313" key="3">
    <source>
        <dbReference type="Proteomes" id="UP001177023"/>
    </source>
</evidence>
<dbReference type="AlphaFoldDB" id="A0AA36G6Y6"/>
<dbReference type="EMBL" id="CATQJA010002664">
    <property type="protein sequence ID" value="CAJ0581927.1"/>
    <property type="molecule type" value="Genomic_DNA"/>
</dbReference>